<accession>X0ZZ07</accession>
<protein>
    <recommendedName>
        <fullName evidence="3">3-oxoacyl-[acyl-carrier-protein] reductase</fullName>
    </recommendedName>
</protein>
<dbReference type="Gene3D" id="3.40.50.720">
    <property type="entry name" value="NAD(P)-binding Rossmann-like Domain"/>
    <property type="match status" value="1"/>
</dbReference>
<dbReference type="AlphaFoldDB" id="X0ZZ07"/>
<evidence type="ECO:0000313" key="2">
    <source>
        <dbReference type="EMBL" id="GAG63117.1"/>
    </source>
</evidence>
<dbReference type="GO" id="GO:0008667">
    <property type="term" value="F:2,3-dihydro-2,3-dihydroxybenzoate dehydrogenase activity"/>
    <property type="evidence" value="ECO:0007669"/>
    <property type="project" value="InterPro"/>
</dbReference>
<dbReference type="PANTHER" id="PTHR42879:SF2">
    <property type="entry name" value="3-OXOACYL-[ACYL-CARRIER-PROTEIN] REDUCTASE FABG"/>
    <property type="match status" value="1"/>
</dbReference>
<organism evidence="2">
    <name type="scientific">marine sediment metagenome</name>
    <dbReference type="NCBI Taxonomy" id="412755"/>
    <lineage>
        <taxon>unclassified sequences</taxon>
        <taxon>metagenomes</taxon>
        <taxon>ecological metagenomes</taxon>
    </lineage>
</organism>
<feature type="non-terminal residue" evidence="2">
    <location>
        <position position="127"/>
    </location>
</feature>
<comment type="caution">
    <text evidence="2">The sequence shown here is derived from an EMBL/GenBank/DDBJ whole genome shotgun (WGS) entry which is preliminary data.</text>
</comment>
<gene>
    <name evidence="2" type="ORF">S01H4_10264</name>
</gene>
<dbReference type="InterPro" id="IPR003560">
    <property type="entry name" value="DHB_DH"/>
</dbReference>
<dbReference type="PRINTS" id="PR01397">
    <property type="entry name" value="DHBDHDRGNASE"/>
</dbReference>
<dbReference type="GO" id="GO:0019290">
    <property type="term" value="P:siderophore biosynthetic process"/>
    <property type="evidence" value="ECO:0007669"/>
    <property type="project" value="InterPro"/>
</dbReference>
<proteinExistence type="inferred from homology"/>
<sequence length="127" mass="13895">MGLSGKVALITGSARGIGKGIAFELARHGANIVINDILPKNEIDKTLEEIKKSGNMAIGIKADITVFDEVDRMVKEIINKFEKIDILVNNAGITRDSLLIRMKEEDWDAVIKINLKGTFNCSKAVAK</sequence>
<dbReference type="EMBL" id="BART01003889">
    <property type="protein sequence ID" value="GAG63117.1"/>
    <property type="molecule type" value="Genomic_DNA"/>
</dbReference>
<comment type="similarity">
    <text evidence="1">Belongs to the short-chain dehydrogenases/reductases (SDR) family.</text>
</comment>
<dbReference type="InterPro" id="IPR050259">
    <property type="entry name" value="SDR"/>
</dbReference>
<dbReference type="InterPro" id="IPR002347">
    <property type="entry name" value="SDR_fam"/>
</dbReference>
<evidence type="ECO:0000256" key="1">
    <source>
        <dbReference type="ARBA" id="ARBA00006484"/>
    </source>
</evidence>
<dbReference type="SUPFAM" id="SSF51735">
    <property type="entry name" value="NAD(P)-binding Rossmann-fold domains"/>
    <property type="match status" value="1"/>
</dbReference>
<dbReference type="PANTHER" id="PTHR42879">
    <property type="entry name" value="3-OXOACYL-(ACYL-CARRIER-PROTEIN) REDUCTASE"/>
    <property type="match status" value="1"/>
</dbReference>
<name>X0ZZ07_9ZZZZ</name>
<reference evidence="2" key="1">
    <citation type="journal article" date="2014" name="Front. Microbiol.">
        <title>High frequency of phylogenetically diverse reductive dehalogenase-homologous genes in deep subseafloor sedimentary metagenomes.</title>
        <authorList>
            <person name="Kawai M."/>
            <person name="Futagami T."/>
            <person name="Toyoda A."/>
            <person name="Takaki Y."/>
            <person name="Nishi S."/>
            <person name="Hori S."/>
            <person name="Arai W."/>
            <person name="Tsubouchi T."/>
            <person name="Morono Y."/>
            <person name="Uchiyama I."/>
            <person name="Ito T."/>
            <person name="Fujiyama A."/>
            <person name="Inagaki F."/>
            <person name="Takami H."/>
        </authorList>
    </citation>
    <scope>NUCLEOTIDE SEQUENCE</scope>
    <source>
        <strain evidence="2">Expedition CK06-06</strain>
    </source>
</reference>
<dbReference type="InterPro" id="IPR036291">
    <property type="entry name" value="NAD(P)-bd_dom_sf"/>
</dbReference>
<dbReference type="Pfam" id="PF00106">
    <property type="entry name" value="adh_short"/>
    <property type="match status" value="1"/>
</dbReference>
<evidence type="ECO:0008006" key="3">
    <source>
        <dbReference type="Google" id="ProtNLM"/>
    </source>
</evidence>